<evidence type="ECO:0000313" key="2">
    <source>
        <dbReference type="EMBL" id="KAK3279107.1"/>
    </source>
</evidence>
<name>A0AAE0LBM6_9CHLO</name>
<dbReference type="AlphaFoldDB" id="A0AAE0LBM6"/>
<reference evidence="2" key="2">
    <citation type="submission" date="2023-06" db="EMBL/GenBank/DDBJ databases">
        <title>Long-read-based genome assembly of the green algal bacterivore Cymbomonas tetramitiformis.</title>
        <authorList>
            <person name="Gyaltshen Y."/>
            <person name="Rozenberg A."/>
            <person name="Paasch A."/>
            <person name="Burns J.A."/>
            <person name="Warring S."/>
            <person name="Larson R."/>
            <person name="Maurer-Alcala X."/>
            <person name="Dacks J."/>
            <person name="Kim E."/>
        </authorList>
    </citation>
    <scope>NUCLEOTIDE SEQUENCE</scope>
    <source>
        <strain evidence="2">PLY_AMNH</strain>
    </source>
</reference>
<reference evidence="2 3" key="1">
    <citation type="journal article" date="2015" name="Genome Biol. Evol.">
        <title>Comparative Genomics of a Bacterivorous Green Alga Reveals Evolutionary Causalities and Consequences of Phago-Mixotrophic Mode of Nutrition.</title>
        <authorList>
            <person name="Burns J.A."/>
            <person name="Paasch A."/>
            <person name="Narechania A."/>
            <person name="Kim E."/>
        </authorList>
    </citation>
    <scope>NUCLEOTIDE SEQUENCE [LARGE SCALE GENOMIC DNA]</scope>
    <source>
        <strain evidence="2">PLY_AMNH</strain>
    </source>
</reference>
<evidence type="ECO:0000313" key="3">
    <source>
        <dbReference type="Proteomes" id="UP001190700"/>
    </source>
</evidence>
<dbReference type="Proteomes" id="UP001190700">
    <property type="component" value="Unassembled WGS sequence"/>
</dbReference>
<proteinExistence type="predicted"/>
<protein>
    <submittedName>
        <fullName evidence="2">Uncharacterized protein</fullName>
    </submittedName>
</protein>
<accession>A0AAE0LBM6</accession>
<evidence type="ECO:0000313" key="1">
    <source>
        <dbReference type="EMBL" id="KAK3234965.1"/>
    </source>
</evidence>
<comment type="caution">
    <text evidence="2">The sequence shown here is derived from an EMBL/GenBank/DDBJ whole genome shotgun (WGS) entry which is preliminary data.</text>
</comment>
<keyword evidence="3" id="KW-1185">Reference proteome</keyword>
<organism evidence="2 3">
    <name type="scientific">Cymbomonas tetramitiformis</name>
    <dbReference type="NCBI Taxonomy" id="36881"/>
    <lineage>
        <taxon>Eukaryota</taxon>
        <taxon>Viridiplantae</taxon>
        <taxon>Chlorophyta</taxon>
        <taxon>Pyramimonadophyceae</taxon>
        <taxon>Pyramimonadales</taxon>
        <taxon>Pyramimonadaceae</taxon>
        <taxon>Cymbomonas</taxon>
    </lineage>
</organism>
<dbReference type="EMBL" id="LGRX02005129">
    <property type="protein sequence ID" value="KAK3279107.1"/>
    <property type="molecule type" value="Genomic_DNA"/>
</dbReference>
<sequence>MLTVFERLLKCDVTAEMIFQKAGGELTRAVMATARNSDSGGGIANIFEYRKAECDGGNYEATEKHLAAVEGMQLRYRVVGLTPVAALDLSRNFGHLYLMLKHKDVSLWEKRRPVVPGFTAPDRLLQNRVGRCLSFLLSEISGHFNVATTHQIGDRLREFNAELGAEDCVMAHGGFDMKDMYVRLTHAQALRVAEYVVTKVMQEGTLLVNTRGRKGVGWYEPRTPGKVAVRVTREQLLAGVQFILGNGYLFVAGTLMRQTCGIGIGGKASPGLAQCVCMFGEMQWTTTLWADRILGNGE</sequence>
<gene>
    <name evidence="2" type="ORF">CYMTET_12992</name>
    <name evidence="1" type="ORF">CYMTET_54815</name>
</gene>
<dbReference type="EMBL" id="LGRX02035409">
    <property type="protein sequence ID" value="KAK3234965.1"/>
    <property type="molecule type" value="Genomic_DNA"/>
</dbReference>